<name>B7Z8U6_HUMAN</name>
<reference evidence="1" key="1">
    <citation type="submission" date="2007-10" db="EMBL/GenBank/DDBJ databases">
        <title>NEDO human cDNA sequencing project focused on splicing variants.</title>
        <authorList>
            <person name="Wakamatsu A."/>
            <person name="Yamamoto J."/>
            <person name="Kimura K."/>
            <person name="Ishii S."/>
            <person name="Watanabe K."/>
            <person name="Sugiyama A."/>
            <person name="Murakawa K."/>
            <person name="Kaida T."/>
            <person name="Tsuchiya K."/>
            <person name="Fukuzumi Y."/>
            <person name="Kumagai A."/>
            <person name="Oishi Y."/>
            <person name="Yamamoto S."/>
            <person name="Ono Y."/>
            <person name="Komori Y."/>
            <person name="Yamazaki M."/>
            <person name="Kisu Y."/>
            <person name="Nishikawa T."/>
            <person name="Sugano S."/>
            <person name="Nomura N."/>
            <person name="Isogai T."/>
        </authorList>
    </citation>
    <scope>NUCLEOTIDE SEQUENCE</scope>
    <source>
        <tissue evidence="1">Trachea</tissue>
    </source>
</reference>
<proteinExistence type="evidence at transcript level"/>
<accession>B7Z8U6</accession>
<protein>
    <submittedName>
        <fullName evidence="1">cDNA FLJ59082</fullName>
    </submittedName>
</protein>
<dbReference type="AlphaFoldDB" id="B7Z8U6"/>
<organism evidence="1">
    <name type="scientific">Homo sapiens</name>
    <name type="common">Human</name>
    <dbReference type="NCBI Taxonomy" id="9606"/>
    <lineage>
        <taxon>Eukaryota</taxon>
        <taxon>Metazoa</taxon>
        <taxon>Chordata</taxon>
        <taxon>Craniata</taxon>
        <taxon>Vertebrata</taxon>
        <taxon>Euteleostomi</taxon>
        <taxon>Mammalia</taxon>
        <taxon>Eutheria</taxon>
        <taxon>Euarchontoglires</taxon>
        <taxon>Primates</taxon>
        <taxon>Haplorrhini</taxon>
        <taxon>Catarrhini</taxon>
        <taxon>Hominidae</taxon>
        <taxon>Homo</taxon>
    </lineage>
</organism>
<dbReference type="EMBL" id="AK303953">
    <property type="protein sequence ID" value="BAH14082.1"/>
    <property type="molecule type" value="mRNA"/>
</dbReference>
<evidence type="ECO:0000313" key="1">
    <source>
        <dbReference type="EMBL" id="BAH14082.1"/>
    </source>
</evidence>
<sequence length="152" mass="16813">MYLSPGIRKKSLAIKTEPRMSSSPHPQREALWTPQTPGAPVHRFFFGEATSPPHTLEGDARVVDQHVQAPVLLAQEVAQGADALQIVDVQLVEARAQALRLQLLYGRLAPRHVPRREHHVPREQPAQVAHDGQADALVASSHQRYMDAGRHG</sequence>